<organism evidence="1 2">
    <name type="scientific">Halorhodospira halochloris</name>
    <name type="common">Ectothiorhodospira halochloris</name>
    <dbReference type="NCBI Taxonomy" id="1052"/>
    <lineage>
        <taxon>Bacteria</taxon>
        <taxon>Pseudomonadati</taxon>
        <taxon>Pseudomonadota</taxon>
        <taxon>Gammaproteobacteria</taxon>
        <taxon>Chromatiales</taxon>
        <taxon>Ectothiorhodospiraceae</taxon>
        <taxon>Halorhodospira</taxon>
    </lineage>
</organism>
<evidence type="ECO:0000313" key="2">
    <source>
        <dbReference type="Proteomes" id="UP000218890"/>
    </source>
</evidence>
<protein>
    <submittedName>
        <fullName evidence="1">Uncharacterized protein</fullName>
    </submittedName>
</protein>
<gene>
    <name evidence="1" type="ORF">HH1059_04230</name>
</gene>
<dbReference type="RefSeq" id="WP_096407723.1">
    <property type="nucleotide sequence ID" value="NZ_AP017372.2"/>
</dbReference>
<dbReference type="Proteomes" id="UP000218890">
    <property type="component" value="Chromosome"/>
</dbReference>
<name>A0A2Z6EZD0_HALHR</name>
<dbReference type="EMBL" id="AP017372">
    <property type="protein sequence ID" value="BBE10991.1"/>
    <property type="molecule type" value="Genomic_DNA"/>
</dbReference>
<dbReference type="AlphaFoldDB" id="A0A2Z6EZD0"/>
<evidence type="ECO:0000313" key="1">
    <source>
        <dbReference type="EMBL" id="BBE10991.1"/>
    </source>
</evidence>
<keyword evidence="2" id="KW-1185">Reference proteome</keyword>
<sequence length="215" mass="24720">MLFISLPKAAAGAFTNTLAVAHRVQRTTTWSSFATAPSNYKELSLIHKSCRDYSTDFLDELTGGELRHLHIPPTENNVNLLRKTKKCVITRNFKDVPGAYFRETRHHFRKKPTVFYGAQTEHDFYLAAEKSGLLEELQSFVHGWQSACDENTLIIDHSDIVSDRFQDLLETTEDHFRLEPSGTMKLRSARNTRETGIIKPIRKNARRLARFLNKI</sequence>
<proteinExistence type="predicted"/>
<dbReference type="KEGG" id="hhk:HH1059_04230"/>
<accession>A0A2Z6EZD0</accession>
<reference evidence="1" key="1">
    <citation type="submission" date="2016-02" db="EMBL/GenBank/DDBJ databases">
        <title>Halorhodospira halochloris DSM-1059 complete genome, version 2.</title>
        <authorList>
            <person name="Tsukatani Y."/>
        </authorList>
    </citation>
    <scope>NUCLEOTIDE SEQUENCE</scope>
    <source>
        <strain evidence="1">DSM 1059</strain>
    </source>
</reference>